<dbReference type="NCBIfam" id="NF006761">
    <property type="entry name" value="PRK09282.1"/>
    <property type="match status" value="1"/>
</dbReference>
<feature type="domain" description="Pyruvate carboxyltransferase" evidence="3">
    <location>
        <begin position="4"/>
        <end position="264"/>
    </location>
</feature>
<dbReference type="CDD" id="cd06850">
    <property type="entry name" value="biotinyl_domain"/>
    <property type="match status" value="1"/>
</dbReference>
<dbReference type="EMBL" id="AP025698">
    <property type="protein sequence ID" value="BDH78926.1"/>
    <property type="molecule type" value="Genomic_DNA"/>
</dbReference>
<sequence length="569" mass="64063">MKRIKIVETAFRDAHQSLLATRMRTRDMLPIAEDMDKVGFFSLEAWGGATFDTCIRYLNEDPWERLRKLDEKITKTPIQMLLRGQNLVGYKHYPDDIVKKFVEKAYENGVDIFRIFDALNDIRNMEYAIKVAKDQGAHVQGTICYTISPYHTLDKYVEFAKELEALECDSVAIKDMAGLISPHDAYELVKALKEETSLLVNLHCHCTSGMTPMSYYAACQAGVDILDTAISPLSWGASQPPTESVVAALKDTPYDTGLKLKKLTKIKKYFEEIREKYKSILDPIAERIDTDVLIYQIPGGMLSNLVAQLKEQDALDRYDDVLKEMPRVRKDMGYPPLVTPTSQIVGIQAVMNVLSGERYKMVSNEVKDYFRGLYGRPPAPLNPEVAAKIIGDQEPIKCRPADILEPQFEKYKKEGEKLGIIRKEEDVLTFALYPTIAPKFLRGEIEEEPLEPPREALPGPAEAVPTQYLVEVDGDEFEVKVIPTGYVTIEEAKKPEEPIEGAVESTMQGMIVKLKVKEGDIVEEGDVVAVIEAMKMENDIQAPHSGVVEKIYTQEGEKVEAGDVLMVIK</sequence>
<dbReference type="Pfam" id="PF00682">
    <property type="entry name" value="HMGL-like"/>
    <property type="match status" value="1"/>
</dbReference>
<dbReference type="Proteomes" id="UP000831817">
    <property type="component" value="Chromosome"/>
</dbReference>
<dbReference type="InterPro" id="IPR013785">
    <property type="entry name" value="Aldolase_TIM"/>
</dbReference>
<evidence type="ECO:0000259" key="2">
    <source>
        <dbReference type="PROSITE" id="PS50968"/>
    </source>
</evidence>
<dbReference type="CDD" id="cd07937">
    <property type="entry name" value="DRE_TIM_PC_TC_5S"/>
    <property type="match status" value="1"/>
</dbReference>
<dbReference type="PROSITE" id="PS50968">
    <property type="entry name" value="BIOTINYL_LIPOYL"/>
    <property type="match status" value="1"/>
</dbReference>
<evidence type="ECO:0000313" key="5">
    <source>
        <dbReference type="Proteomes" id="UP000831817"/>
    </source>
</evidence>
<dbReference type="Gene3D" id="2.40.50.100">
    <property type="match status" value="1"/>
</dbReference>
<evidence type="ECO:0000259" key="3">
    <source>
        <dbReference type="PROSITE" id="PS50991"/>
    </source>
</evidence>
<dbReference type="InterPro" id="IPR011053">
    <property type="entry name" value="Single_hybrid_motif"/>
</dbReference>
<dbReference type="PROSITE" id="PS00188">
    <property type="entry name" value="BIOTIN"/>
    <property type="match status" value="1"/>
</dbReference>
<keyword evidence="5" id="KW-1185">Reference proteome</keyword>
<evidence type="ECO:0000256" key="1">
    <source>
        <dbReference type="ARBA" id="ARBA00023267"/>
    </source>
</evidence>
<gene>
    <name evidence="4" type="ORF">MTTB_03050</name>
</gene>
<dbReference type="PROSITE" id="PS50991">
    <property type="entry name" value="PYR_CT"/>
    <property type="match status" value="1"/>
</dbReference>
<feature type="domain" description="Lipoyl-binding" evidence="2">
    <location>
        <begin position="489"/>
        <end position="569"/>
    </location>
</feature>
<dbReference type="PANTHER" id="PTHR43778">
    <property type="entry name" value="PYRUVATE CARBOXYLASE"/>
    <property type="match status" value="1"/>
</dbReference>
<evidence type="ECO:0000313" key="4">
    <source>
        <dbReference type="EMBL" id="BDH78926.1"/>
    </source>
</evidence>
<keyword evidence="1" id="KW-0092">Biotin</keyword>
<dbReference type="InterPro" id="IPR005776">
    <property type="entry name" value="OadA"/>
</dbReference>
<dbReference type="NCBIfam" id="TIGR01108">
    <property type="entry name" value="oadA"/>
    <property type="match status" value="1"/>
</dbReference>
<accession>A0ABM7YCA8</accession>
<dbReference type="SUPFAM" id="SSF89000">
    <property type="entry name" value="post-HMGL domain-like"/>
    <property type="match status" value="1"/>
</dbReference>
<name>A0ABM7YCA8_9EURY</name>
<organism evidence="4 5">
    <name type="scientific">Methanothermobacter tenebrarum</name>
    <dbReference type="NCBI Taxonomy" id="680118"/>
    <lineage>
        <taxon>Archaea</taxon>
        <taxon>Methanobacteriati</taxon>
        <taxon>Methanobacteriota</taxon>
        <taxon>Methanomada group</taxon>
        <taxon>Methanobacteria</taxon>
        <taxon>Methanobacteriales</taxon>
        <taxon>Methanobacteriaceae</taxon>
        <taxon>Methanothermobacter</taxon>
    </lineage>
</organism>
<dbReference type="SUPFAM" id="SSF51569">
    <property type="entry name" value="Aldolase"/>
    <property type="match status" value="1"/>
</dbReference>
<protein>
    <submittedName>
        <fullName evidence="4">Pyruvate carboxylase</fullName>
    </submittedName>
</protein>
<dbReference type="InterPro" id="IPR000891">
    <property type="entry name" value="PYR_CT"/>
</dbReference>
<dbReference type="RefSeq" id="WP_248564786.1">
    <property type="nucleotide sequence ID" value="NZ_AP025698.1"/>
</dbReference>
<keyword evidence="4" id="KW-0670">Pyruvate</keyword>
<dbReference type="SUPFAM" id="SSF51230">
    <property type="entry name" value="Single hybrid motif"/>
    <property type="match status" value="1"/>
</dbReference>
<dbReference type="InterPro" id="IPR000089">
    <property type="entry name" value="Biotin_lipoyl"/>
</dbReference>
<dbReference type="PANTHER" id="PTHR43778:SF2">
    <property type="entry name" value="PYRUVATE CARBOXYLASE, MITOCHONDRIAL"/>
    <property type="match status" value="1"/>
</dbReference>
<dbReference type="InterPro" id="IPR003379">
    <property type="entry name" value="Carboxylase_cons_dom"/>
</dbReference>
<dbReference type="InterPro" id="IPR001882">
    <property type="entry name" value="Biotin_BS"/>
</dbReference>
<dbReference type="Pfam" id="PF02436">
    <property type="entry name" value="PYC_OADA"/>
    <property type="match status" value="1"/>
</dbReference>
<reference evidence="4 5" key="1">
    <citation type="submission" date="2022-04" db="EMBL/GenBank/DDBJ databases">
        <title>Complete genome of Methanothermobacter tenebrarum strain RMAS.</title>
        <authorList>
            <person name="Nakamura K."/>
            <person name="Oshima K."/>
            <person name="Hattori M."/>
            <person name="Kamagata Y."/>
            <person name="Takamizawa K."/>
        </authorList>
    </citation>
    <scope>NUCLEOTIDE SEQUENCE [LARGE SCALE GENOMIC DNA]</scope>
    <source>
        <strain evidence="4 5">RMAS</strain>
    </source>
</reference>
<dbReference type="Pfam" id="PF00364">
    <property type="entry name" value="Biotin_lipoyl"/>
    <property type="match status" value="1"/>
</dbReference>
<dbReference type="InterPro" id="IPR055268">
    <property type="entry name" value="PCB-like"/>
</dbReference>
<dbReference type="Gene3D" id="3.20.20.70">
    <property type="entry name" value="Aldolase class I"/>
    <property type="match status" value="1"/>
</dbReference>
<dbReference type="GeneID" id="71964814"/>
<proteinExistence type="predicted"/>